<feature type="domain" description="C2H2-type" evidence="3">
    <location>
        <begin position="55"/>
        <end position="83"/>
    </location>
</feature>
<sequence>MDPEQRQAPALVVSSQSEADGRNYYTCSQCLRKFRGLESVNYHIQAHLVKRQLPYHCPDCPENFASGKLLGNHRREAHKKPSTGHLKHRRSVGDIRALAQNRRICQTCTESPHALRKAHGASKVTPSPVTKLPLPAPPRLSNFVFLLVIYAIFTFFVFAM</sequence>
<feature type="transmembrane region" description="Helical" evidence="2">
    <location>
        <begin position="140"/>
        <end position="159"/>
    </location>
</feature>
<dbReference type="AlphaFoldDB" id="A0A553NE75"/>
<dbReference type="SMART" id="SM00355">
    <property type="entry name" value="ZnF_C2H2"/>
    <property type="match status" value="2"/>
</dbReference>
<dbReference type="Proteomes" id="UP000318571">
    <property type="component" value="Chromosome 10"/>
</dbReference>
<feature type="domain" description="C2H2-type" evidence="3">
    <location>
        <begin position="25"/>
        <end position="52"/>
    </location>
</feature>
<keyword evidence="1" id="KW-0863">Zinc-finger</keyword>
<dbReference type="EMBL" id="VCGU01000458">
    <property type="protein sequence ID" value="TRY63747.1"/>
    <property type="molecule type" value="Genomic_DNA"/>
</dbReference>
<accession>A0A553NE75</accession>
<dbReference type="SUPFAM" id="SSF57667">
    <property type="entry name" value="beta-beta-alpha zinc fingers"/>
    <property type="match status" value="1"/>
</dbReference>
<evidence type="ECO:0000313" key="4">
    <source>
        <dbReference type="EMBL" id="TRY63747.1"/>
    </source>
</evidence>
<gene>
    <name evidence="4" type="ORF">TCAL_14362</name>
</gene>
<name>A0A553NE75_TIGCA</name>
<keyword evidence="5" id="KW-1185">Reference proteome</keyword>
<keyword evidence="2" id="KW-1133">Transmembrane helix</keyword>
<dbReference type="InterPro" id="IPR013087">
    <property type="entry name" value="Znf_C2H2_type"/>
</dbReference>
<evidence type="ECO:0000256" key="1">
    <source>
        <dbReference type="PROSITE-ProRule" id="PRU00042"/>
    </source>
</evidence>
<dbReference type="GO" id="GO:0008270">
    <property type="term" value="F:zinc ion binding"/>
    <property type="evidence" value="ECO:0007669"/>
    <property type="project" value="UniProtKB-KW"/>
</dbReference>
<organism evidence="4 5">
    <name type="scientific">Tigriopus californicus</name>
    <name type="common">Marine copepod</name>
    <dbReference type="NCBI Taxonomy" id="6832"/>
    <lineage>
        <taxon>Eukaryota</taxon>
        <taxon>Metazoa</taxon>
        <taxon>Ecdysozoa</taxon>
        <taxon>Arthropoda</taxon>
        <taxon>Crustacea</taxon>
        <taxon>Multicrustacea</taxon>
        <taxon>Hexanauplia</taxon>
        <taxon>Copepoda</taxon>
        <taxon>Harpacticoida</taxon>
        <taxon>Harpacticidae</taxon>
        <taxon>Tigriopus</taxon>
    </lineage>
</organism>
<evidence type="ECO:0000313" key="5">
    <source>
        <dbReference type="Proteomes" id="UP000318571"/>
    </source>
</evidence>
<dbReference type="PROSITE" id="PS00028">
    <property type="entry name" value="ZINC_FINGER_C2H2_1"/>
    <property type="match status" value="2"/>
</dbReference>
<evidence type="ECO:0000256" key="2">
    <source>
        <dbReference type="SAM" id="Phobius"/>
    </source>
</evidence>
<comment type="caution">
    <text evidence="4">The sequence shown here is derived from an EMBL/GenBank/DDBJ whole genome shotgun (WGS) entry which is preliminary data.</text>
</comment>
<reference evidence="4 5" key="1">
    <citation type="journal article" date="2018" name="Nat. Ecol. Evol.">
        <title>Genomic signatures of mitonuclear coevolution across populations of Tigriopus californicus.</title>
        <authorList>
            <person name="Barreto F.S."/>
            <person name="Watson E.T."/>
            <person name="Lima T.G."/>
            <person name="Willett C.S."/>
            <person name="Edmands S."/>
            <person name="Li W."/>
            <person name="Burton R.S."/>
        </authorList>
    </citation>
    <scope>NUCLEOTIDE SEQUENCE [LARGE SCALE GENOMIC DNA]</scope>
    <source>
        <strain evidence="4 5">San Diego</strain>
    </source>
</reference>
<protein>
    <recommendedName>
        <fullName evidence="3">C2H2-type domain-containing protein</fullName>
    </recommendedName>
</protein>
<keyword evidence="1" id="KW-0862">Zinc</keyword>
<dbReference type="Gene3D" id="3.30.160.60">
    <property type="entry name" value="Classic Zinc Finger"/>
    <property type="match status" value="1"/>
</dbReference>
<keyword evidence="2" id="KW-0472">Membrane</keyword>
<keyword evidence="1" id="KW-0479">Metal-binding</keyword>
<keyword evidence="2" id="KW-0812">Transmembrane</keyword>
<evidence type="ECO:0000259" key="3">
    <source>
        <dbReference type="PROSITE" id="PS50157"/>
    </source>
</evidence>
<dbReference type="PROSITE" id="PS50157">
    <property type="entry name" value="ZINC_FINGER_C2H2_2"/>
    <property type="match status" value="2"/>
</dbReference>
<dbReference type="InterPro" id="IPR036236">
    <property type="entry name" value="Znf_C2H2_sf"/>
</dbReference>
<proteinExistence type="predicted"/>